<evidence type="ECO:0000313" key="2">
    <source>
        <dbReference type="Proteomes" id="UP000471409"/>
    </source>
</evidence>
<comment type="caution">
    <text evidence="1">The sequence shown here is derived from an EMBL/GenBank/DDBJ whole genome shotgun (WGS) entry which is preliminary data.</text>
</comment>
<name>A0A6P0DT89_RHILE</name>
<dbReference type="EMBL" id="WXXP01000360">
    <property type="protein sequence ID" value="NEK55250.1"/>
    <property type="molecule type" value="Genomic_DNA"/>
</dbReference>
<organism evidence="1 2">
    <name type="scientific">Rhizobium leguminosarum</name>
    <dbReference type="NCBI Taxonomy" id="384"/>
    <lineage>
        <taxon>Bacteria</taxon>
        <taxon>Pseudomonadati</taxon>
        <taxon>Pseudomonadota</taxon>
        <taxon>Alphaproteobacteria</taxon>
        <taxon>Hyphomicrobiales</taxon>
        <taxon>Rhizobiaceae</taxon>
        <taxon>Rhizobium/Agrobacterium group</taxon>
        <taxon>Rhizobium</taxon>
    </lineage>
</organism>
<protein>
    <submittedName>
        <fullName evidence="1">Transglutaminase family protein</fullName>
    </submittedName>
</protein>
<reference evidence="1 2" key="1">
    <citation type="submission" date="2020-01" db="EMBL/GenBank/DDBJ databases">
        <title>Rhizobium genotypes associated with high levels of biological nitrogen fixation by grain legumes in a temperate-maritime cropping system.</title>
        <authorList>
            <person name="Maluk M."/>
            <person name="Francesc Ferrando Molina F."/>
            <person name="Lopez Del Egido L."/>
            <person name="Lafos M."/>
            <person name="Langarica-Fuentes A."/>
            <person name="Gebre Yohannes G."/>
            <person name="Young M.W."/>
            <person name="Martin P."/>
            <person name="Gantlett R."/>
            <person name="Kenicer G."/>
            <person name="Hawes C."/>
            <person name="Begg G.S."/>
            <person name="Quilliam R.S."/>
            <person name="Squire G.R."/>
            <person name="Poole P.S."/>
            <person name="Young P.W."/>
            <person name="Iannetta P.M."/>
            <person name="James E.K."/>
        </authorList>
    </citation>
    <scope>NUCLEOTIDE SEQUENCE [LARGE SCALE GENOMIC DNA]</scope>
    <source>
        <strain evidence="1 2">JHI944</strain>
    </source>
</reference>
<proteinExistence type="predicted"/>
<evidence type="ECO:0000313" key="1">
    <source>
        <dbReference type="EMBL" id="NEK55250.1"/>
    </source>
</evidence>
<accession>A0A6P0DT89</accession>
<dbReference type="AlphaFoldDB" id="A0A6P0DT89"/>
<dbReference type="Proteomes" id="UP000471409">
    <property type="component" value="Unassembled WGS sequence"/>
</dbReference>
<gene>
    <name evidence="1" type="ORF">GUK36_39120</name>
</gene>
<feature type="non-terminal residue" evidence="1">
    <location>
        <position position="1"/>
    </location>
</feature>
<sequence length="30" mass="3335">FGPHVLKAFRVWTYEVTNLQQMQSVAGGAV</sequence>